<evidence type="ECO:0000313" key="3">
    <source>
        <dbReference type="EMBL" id="SMO33001.1"/>
    </source>
</evidence>
<keyword evidence="1" id="KW-1133">Transmembrane helix</keyword>
<dbReference type="Proteomes" id="UP000316030">
    <property type="component" value="Unassembled WGS sequence"/>
</dbReference>
<keyword evidence="1" id="KW-0812">Transmembrane</keyword>
<evidence type="ECO:0008006" key="5">
    <source>
        <dbReference type="Google" id="ProtNLM"/>
    </source>
</evidence>
<proteinExistence type="predicted"/>
<sequence length="54" mass="5740">MKYFITVLLALTAAPALAHDGMHLHPHADHSSWLPLIAGSVAVGLVALLAWGRK</sequence>
<feature type="signal peptide" evidence="2">
    <location>
        <begin position="1"/>
        <end position="18"/>
    </location>
</feature>
<keyword evidence="1" id="KW-0472">Membrane</keyword>
<protein>
    <recommendedName>
        <fullName evidence="5">Peptidase M23</fullName>
    </recommendedName>
</protein>
<dbReference type="RefSeq" id="WP_142491413.1">
    <property type="nucleotide sequence ID" value="NZ_FXTO01000001.1"/>
</dbReference>
<dbReference type="EMBL" id="FXTO01000001">
    <property type="protein sequence ID" value="SMO33001.1"/>
    <property type="molecule type" value="Genomic_DNA"/>
</dbReference>
<keyword evidence="2" id="KW-0732">Signal</keyword>
<feature type="chain" id="PRO_5022192142" description="Peptidase M23" evidence="2">
    <location>
        <begin position="19"/>
        <end position="54"/>
    </location>
</feature>
<keyword evidence="4" id="KW-1185">Reference proteome</keyword>
<feature type="transmembrane region" description="Helical" evidence="1">
    <location>
        <begin position="34"/>
        <end position="52"/>
    </location>
</feature>
<gene>
    <name evidence="3" type="ORF">SAMN06265173_10193</name>
</gene>
<name>A0A521ADZ3_9RHOB</name>
<organism evidence="3 4">
    <name type="scientific">Thalassovita litoralis</name>
    <dbReference type="NCBI Taxonomy" id="1010611"/>
    <lineage>
        <taxon>Bacteria</taxon>
        <taxon>Pseudomonadati</taxon>
        <taxon>Pseudomonadota</taxon>
        <taxon>Alphaproteobacteria</taxon>
        <taxon>Rhodobacterales</taxon>
        <taxon>Roseobacteraceae</taxon>
        <taxon>Thalassovita</taxon>
    </lineage>
</organism>
<evidence type="ECO:0000256" key="2">
    <source>
        <dbReference type="SAM" id="SignalP"/>
    </source>
</evidence>
<evidence type="ECO:0000256" key="1">
    <source>
        <dbReference type="SAM" id="Phobius"/>
    </source>
</evidence>
<reference evidence="3 4" key="1">
    <citation type="submission" date="2017-05" db="EMBL/GenBank/DDBJ databases">
        <authorList>
            <person name="Varghese N."/>
            <person name="Submissions S."/>
        </authorList>
    </citation>
    <scope>NUCLEOTIDE SEQUENCE [LARGE SCALE GENOMIC DNA]</scope>
    <source>
        <strain evidence="3 4">DSM 29506</strain>
    </source>
</reference>
<dbReference type="AlphaFoldDB" id="A0A521ADZ3"/>
<evidence type="ECO:0000313" key="4">
    <source>
        <dbReference type="Proteomes" id="UP000316030"/>
    </source>
</evidence>
<accession>A0A521ADZ3</accession>